<name>A0ABW7DQP5_9FIRM</name>
<accession>A0ABW7DQP5</accession>
<comment type="caution">
    <text evidence="1">The sequence shown here is derived from an EMBL/GenBank/DDBJ whole genome shotgun (WGS) entry which is preliminary data.</text>
</comment>
<evidence type="ECO:0000313" key="1">
    <source>
        <dbReference type="EMBL" id="MFG6273378.1"/>
    </source>
</evidence>
<reference evidence="1 2" key="1">
    <citation type="submission" date="2024-10" db="EMBL/GenBank/DDBJ databases">
        <authorList>
            <person name="Sang B.-I."/>
            <person name="Prabhaharan D."/>
        </authorList>
    </citation>
    <scope>NUCLEOTIDE SEQUENCE [LARGE SCALE GENOMIC DNA]</scope>
    <source>
        <strain evidence="1 2">MH</strain>
    </source>
</reference>
<gene>
    <name evidence="1" type="ORF">ACGTZG_09280</name>
</gene>
<protein>
    <submittedName>
        <fullName evidence="1">Uncharacterized protein</fullName>
    </submittedName>
</protein>
<evidence type="ECO:0000313" key="2">
    <source>
        <dbReference type="Proteomes" id="UP001605989"/>
    </source>
</evidence>
<keyword evidence="2" id="KW-1185">Reference proteome</keyword>
<sequence>MSNVGACRTIEAIIQRNEETAQDIYRHIKKDYIGLLQVLDQEVCSGLDI</sequence>
<proteinExistence type="predicted"/>
<organism evidence="1 2">
    <name type="scientific">Megasphaera hexanoica</name>
    <dbReference type="NCBI Taxonomy" id="1675036"/>
    <lineage>
        <taxon>Bacteria</taxon>
        <taxon>Bacillati</taxon>
        <taxon>Bacillota</taxon>
        <taxon>Negativicutes</taxon>
        <taxon>Veillonellales</taxon>
        <taxon>Veillonellaceae</taxon>
        <taxon>Megasphaera</taxon>
    </lineage>
</organism>
<dbReference type="EMBL" id="JBIEKR010000007">
    <property type="protein sequence ID" value="MFG6273378.1"/>
    <property type="molecule type" value="Genomic_DNA"/>
</dbReference>
<dbReference type="Proteomes" id="UP001605989">
    <property type="component" value="Unassembled WGS sequence"/>
</dbReference>